<dbReference type="Gene3D" id="3.10.129.10">
    <property type="entry name" value="Hotdog Thioesterase"/>
    <property type="match status" value="1"/>
</dbReference>
<dbReference type="InterPro" id="IPR029069">
    <property type="entry name" value="HotDog_dom_sf"/>
</dbReference>
<sequence>MLTEGLYGSADLLVGTEDTALALGSGDTEVLATPRVLALAEAATVAAAAGELDAADTTVGTEVSLSHLAASAVGARVRAEARLRRIDGRRLLFDVAVSASDGGGQLARGTVERVVVDRARFTAAARS</sequence>
<evidence type="ECO:0000256" key="2">
    <source>
        <dbReference type="PIRSR" id="PIRSR014972-2"/>
    </source>
</evidence>
<evidence type="ECO:0000256" key="1">
    <source>
        <dbReference type="PIRSR" id="PIRSR014972-1"/>
    </source>
</evidence>
<feature type="active site" evidence="1">
    <location>
        <position position="33"/>
    </location>
</feature>
<feature type="binding site" evidence="2">
    <location>
        <position position="113"/>
    </location>
    <ligand>
        <name>substrate</name>
    </ligand>
</feature>
<feature type="binding site" evidence="2">
    <location>
        <position position="60"/>
    </location>
    <ligand>
        <name>CoA</name>
        <dbReference type="ChEBI" id="CHEBI:57287"/>
    </ligand>
</feature>
<feature type="active site" evidence="1">
    <location>
        <position position="67"/>
    </location>
</feature>
<dbReference type="SUPFAM" id="SSF54637">
    <property type="entry name" value="Thioesterase/thiol ester dehydrase-isomerase"/>
    <property type="match status" value="1"/>
</dbReference>
<comment type="caution">
    <text evidence="4">The sequence shown here is derived from an EMBL/GenBank/DDBJ whole genome shotgun (WGS) entry which is preliminary data.</text>
</comment>
<protein>
    <submittedName>
        <fullName evidence="4">Putative thioesterase</fullName>
    </submittedName>
</protein>
<dbReference type="PANTHER" id="PTHR36934">
    <property type="entry name" value="BLR0278 PROTEIN"/>
    <property type="match status" value="1"/>
</dbReference>
<dbReference type="PANTHER" id="PTHR36934:SF1">
    <property type="entry name" value="THIOESTERASE DOMAIN-CONTAINING PROTEIN"/>
    <property type="match status" value="1"/>
</dbReference>
<evidence type="ECO:0000313" key="5">
    <source>
        <dbReference type="Proteomes" id="UP000578077"/>
    </source>
</evidence>
<evidence type="ECO:0000313" key="4">
    <source>
        <dbReference type="EMBL" id="MBB5997728.1"/>
    </source>
</evidence>
<dbReference type="AlphaFoldDB" id="A0A841E9E6"/>
<keyword evidence="5" id="KW-1185">Reference proteome</keyword>
<accession>A0A841E9E6</accession>
<dbReference type="RefSeq" id="WP_184633942.1">
    <property type="nucleotide sequence ID" value="NZ_BAABKT010000005.1"/>
</dbReference>
<evidence type="ECO:0000259" key="3">
    <source>
        <dbReference type="Pfam" id="PF22636"/>
    </source>
</evidence>
<name>A0A841E9E6_9ACTN</name>
<reference evidence="4 5" key="1">
    <citation type="submission" date="2020-08" db="EMBL/GenBank/DDBJ databases">
        <title>Sequencing the genomes of 1000 actinobacteria strains.</title>
        <authorList>
            <person name="Klenk H.-P."/>
        </authorList>
    </citation>
    <scope>NUCLEOTIDE SEQUENCE [LARGE SCALE GENOMIC DNA]</scope>
    <source>
        <strain evidence="4 5">DSM 44593</strain>
    </source>
</reference>
<dbReference type="Pfam" id="PF22636">
    <property type="entry name" value="FlK"/>
    <property type="match status" value="1"/>
</dbReference>
<feature type="active site" evidence="1">
    <location>
        <position position="41"/>
    </location>
</feature>
<feature type="binding site" evidence="2">
    <location>
        <position position="60"/>
    </location>
    <ligand>
        <name>substrate</name>
    </ligand>
</feature>
<dbReference type="InterPro" id="IPR025540">
    <property type="entry name" value="FlK"/>
</dbReference>
<gene>
    <name evidence="4" type="ORF">HNR25_001479</name>
</gene>
<dbReference type="InterPro" id="IPR054485">
    <property type="entry name" value="FlK-like_dom"/>
</dbReference>
<feature type="domain" description="Fluoroacetyl-CoA-specific thioesterase-like" evidence="3">
    <location>
        <begin position="14"/>
        <end position="118"/>
    </location>
</feature>
<dbReference type="PIRSF" id="PIRSF014972">
    <property type="entry name" value="FlK"/>
    <property type="match status" value="1"/>
</dbReference>
<dbReference type="Proteomes" id="UP000578077">
    <property type="component" value="Unassembled WGS sequence"/>
</dbReference>
<organism evidence="4 5">
    <name type="scientific">Streptomonospora salina</name>
    <dbReference type="NCBI Taxonomy" id="104205"/>
    <lineage>
        <taxon>Bacteria</taxon>
        <taxon>Bacillati</taxon>
        <taxon>Actinomycetota</taxon>
        <taxon>Actinomycetes</taxon>
        <taxon>Streptosporangiales</taxon>
        <taxon>Nocardiopsidaceae</taxon>
        <taxon>Streptomonospora</taxon>
    </lineage>
</organism>
<dbReference type="EMBL" id="JACHLY010000001">
    <property type="protein sequence ID" value="MBB5997728.1"/>
    <property type="molecule type" value="Genomic_DNA"/>
</dbReference>
<proteinExistence type="predicted"/>